<dbReference type="NCBIfam" id="TIGR04088">
    <property type="entry name" value="cognate_SipW"/>
    <property type="match status" value="1"/>
</dbReference>
<evidence type="ECO:0000313" key="2">
    <source>
        <dbReference type="Proteomes" id="UP001526147"/>
    </source>
</evidence>
<organism evidence="1 2">
    <name type="scientific">Metabacillus halosaccharovorans</name>
    <dbReference type="NCBI Taxonomy" id="930124"/>
    <lineage>
        <taxon>Bacteria</taxon>
        <taxon>Bacillati</taxon>
        <taxon>Bacillota</taxon>
        <taxon>Bacilli</taxon>
        <taxon>Bacillales</taxon>
        <taxon>Bacillaceae</taxon>
        <taxon>Metabacillus</taxon>
    </lineage>
</organism>
<dbReference type="InterPro" id="IPR023833">
    <property type="entry name" value="Signal_pept_SipW-depend-type"/>
</dbReference>
<accession>A0ABT3DH10</accession>
<name>A0ABT3DH10_9BACI</name>
<dbReference type="Proteomes" id="UP001526147">
    <property type="component" value="Unassembled WGS sequence"/>
</dbReference>
<evidence type="ECO:0000313" key="1">
    <source>
        <dbReference type="EMBL" id="MCV9886209.1"/>
    </source>
</evidence>
<protein>
    <submittedName>
        <fullName evidence="1">CalY family protein</fullName>
    </submittedName>
</protein>
<dbReference type="EMBL" id="JAOYEY010000036">
    <property type="protein sequence ID" value="MCV9886209.1"/>
    <property type="molecule type" value="Genomic_DNA"/>
</dbReference>
<dbReference type="RefSeq" id="WP_264142844.1">
    <property type="nucleotide sequence ID" value="NZ_JAOYEY010000036.1"/>
</dbReference>
<keyword evidence="2" id="KW-1185">Reference proteome</keyword>
<dbReference type="InterPro" id="IPR022121">
    <property type="entry name" value="Peptidase_M73_camelysin"/>
</dbReference>
<dbReference type="Pfam" id="PF12389">
    <property type="entry name" value="Peptidase_M73"/>
    <property type="match status" value="1"/>
</dbReference>
<sequence>MSLKRDIALSFATAVLGLTFISGGTVAYFNDTKLANNSFTTGLLELGMNKETIIQVGDIVPGDIMHGNFVLTNDGTVNIKEIILHSSYEVIDNGKSNQDDDLGDHIKVKYLYNVNTRERVIVEKTLSELKDNPQQILKEFPVGSKEEKFAVQFQFIDNGEDQNHFQDDELLLNWNFEAVQRDEDPDLQK</sequence>
<gene>
    <name evidence="1" type="ORF">OIH86_11115</name>
</gene>
<proteinExistence type="predicted"/>
<reference evidence="1 2" key="1">
    <citation type="submission" date="2022-10" db="EMBL/GenBank/DDBJ databases">
        <title>Draft genome assembly of moderately radiation resistant bacterium Metabacillus halosaccharovorans.</title>
        <authorList>
            <person name="Pal S."/>
            <person name="Gopinathan A."/>
        </authorList>
    </citation>
    <scope>NUCLEOTIDE SEQUENCE [LARGE SCALE GENOMIC DNA]</scope>
    <source>
        <strain evidence="1 2">VITHBRA001</strain>
    </source>
</reference>
<comment type="caution">
    <text evidence="1">The sequence shown here is derived from an EMBL/GenBank/DDBJ whole genome shotgun (WGS) entry which is preliminary data.</text>
</comment>